<evidence type="ECO:0000313" key="2">
    <source>
        <dbReference type="EMBL" id="KZT55758.1"/>
    </source>
</evidence>
<evidence type="ECO:0000313" key="3">
    <source>
        <dbReference type="Proteomes" id="UP000076842"/>
    </source>
</evidence>
<evidence type="ECO:0000256" key="1">
    <source>
        <dbReference type="SAM" id="SignalP"/>
    </source>
</evidence>
<reference evidence="2 3" key="1">
    <citation type="journal article" date="2016" name="Mol. Biol. Evol.">
        <title>Comparative Genomics of Early-Diverging Mushroom-Forming Fungi Provides Insights into the Origins of Lignocellulose Decay Capabilities.</title>
        <authorList>
            <person name="Nagy L.G."/>
            <person name="Riley R."/>
            <person name="Tritt A."/>
            <person name="Adam C."/>
            <person name="Daum C."/>
            <person name="Floudas D."/>
            <person name="Sun H."/>
            <person name="Yadav J.S."/>
            <person name="Pangilinan J."/>
            <person name="Larsson K.H."/>
            <person name="Matsuura K."/>
            <person name="Barry K."/>
            <person name="Labutti K."/>
            <person name="Kuo R."/>
            <person name="Ohm R.A."/>
            <person name="Bhattacharya S.S."/>
            <person name="Shirouzu T."/>
            <person name="Yoshinaga Y."/>
            <person name="Martin F.M."/>
            <person name="Grigoriev I.V."/>
            <person name="Hibbett D.S."/>
        </authorList>
    </citation>
    <scope>NUCLEOTIDE SEQUENCE [LARGE SCALE GENOMIC DNA]</scope>
    <source>
        <strain evidence="2 3">HHB12733</strain>
    </source>
</reference>
<organism evidence="2 3">
    <name type="scientific">Calocera cornea HHB12733</name>
    <dbReference type="NCBI Taxonomy" id="1353952"/>
    <lineage>
        <taxon>Eukaryota</taxon>
        <taxon>Fungi</taxon>
        <taxon>Dikarya</taxon>
        <taxon>Basidiomycota</taxon>
        <taxon>Agaricomycotina</taxon>
        <taxon>Dacrymycetes</taxon>
        <taxon>Dacrymycetales</taxon>
        <taxon>Dacrymycetaceae</taxon>
        <taxon>Calocera</taxon>
    </lineage>
</organism>
<accession>A0A165EY01</accession>
<name>A0A165EY01_9BASI</name>
<keyword evidence="3" id="KW-1185">Reference proteome</keyword>
<keyword evidence="1" id="KW-0732">Signal</keyword>
<proteinExistence type="predicted"/>
<dbReference type="Proteomes" id="UP000076842">
    <property type="component" value="Unassembled WGS sequence"/>
</dbReference>
<dbReference type="EMBL" id="KV423989">
    <property type="protein sequence ID" value="KZT55758.1"/>
    <property type="molecule type" value="Genomic_DNA"/>
</dbReference>
<dbReference type="InParanoid" id="A0A165EY01"/>
<dbReference type="AlphaFoldDB" id="A0A165EY01"/>
<gene>
    <name evidence="2" type="ORF">CALCODRAFT_498230</name>
</gene>
<feature type="chain" id="PRO_5007857475" evidence="1">
    <location>
        <begin position="20"/>
        <end position="77"/>
    </location>
</feature>
<feature type="signal peptide" evidence="1">
    <location>
        <begin position="1"/>
        <end position="19"/>
    </location>
</feature>
<sequence>MCFCGPYLTVLGASYLACGLQCVSIISSDYDWNGTGPCTASQYSFADIHARLYNVTATPLTEWYRLTSWVGCYTKQH</sequence>
<protein>
    <submittedName>
        <fullName evidence="2">Uncharacterized protein</fullName>
    </submittedName>
</protein>